<keyword evidence="3" id="KW-1185">Reference proteome</keyword>
<dbReference type="EMBL" id="JAYERP010000001">
    <property type="protein sequence ID" value="MEA3571902.1"/>
    <property type="molecule type" value="Genomic_DNA"/>
</dbReference>
<sequence>MTKPQTYQTSGSDNVQDQDHRRDKGKRGPEPLSGSKKVKMRKQDGHYNPEG</sequence>
<evidence type="ECO:0000313" key="3">
    <source>
        <dbReference type="Proteomes" id="UP001292216"/>
    </source>
</evidence>
<name>A0ABU5PQ09_9BACL</name>
<feature type="region of interest" description="Disordered" evidence="1">
    <location>
        <begin position="1"/>
        <end position="51"/>
    </location>
</feature>
<feature type="compositionally biased region" description="Polar residues" evidence="1">
    <location>
        <begin position="1"/>
        <end position="15"/>
    </location>
</feature>
<feature type="compositionally biased region" description="Basic and acidic residues" evidence="1">
    <location>
        <begin position="17"/>
        <end position="29"/>
    </location>
</feature>
<feature type="compositionally biased region" description="Basic and acidic residues" evidence="1">
    <location>
        <begin position="41"/>
        <end position="51"/>
    </location>
</feature>
<comment type="caution">
    <text evidence="2">The sequence shown here is derived from an EMBL/GenBank/DDBJ whole genome shotgun (WGS) entry which is preliminary data.</text>
</comment>
<proteinExistence type="predicted"/>
<organism evidence="2 3">
    <name type="scientific">Paenibacillus phoenicis</name>
    <dbReference type="NCBI Taxonomy" id="554117"/>
    <lineage>
        <taxon>Bacteria</taxon>
        <taxon>Bacillati</taxon>
        <taxon>Bacillota</taxon>
        <taxon>Bacilli</taxon>
        <taxon>Bacillales</taxon>
        <taxon>Paenibacillaceae</taxon>
        <taxon>Paenibacillus</taxon>
    </lineage>
</organism>
<evidence type="ECO:0000313" key="2">
    <source>
        <dbReference type="EMBL" id="MEA3571902.1"/>
    </source>
</evidence>
<reference evidence="2 3" key="1">
    <citation type="submission" date="2023-12" db="EMBL/GenBank/DDBJ databases">
        <title>Whole genome sequencing of Paenibacillus phoenicis isolated from the Phoenix Mars Lander spacecraft assembly facility.</title>
        <authorList>
            <person name="Garcia A."/>
            <person name="Venkateswaran K."/>
        </authorList>
    </citation>
    <scope>NUCLEOTIDE SEQUENCE [LARGE SCALE GENOMIC DNA]</scope>
    <source>
        <strain evidence="2 3">3PO2SA</strain>
    </source>
</reference>
<gene>
    <name evidence="2" type="ORF">U9M73_18335</name>
</gene>
<evidence type="ECO:0000256" key="1">
    <source>
        <dbReference type="SAM" id="MobiDB-lite"/>
    </source>
</evidence>
<dbReference type="Proteomes" id="UP001292216">
    <property type="component" value="Unassembled WGS sequence"/>
</dbReference>
<dbReference type="RefSeq" id="WP_009226791.1">
    <property type="nucleotide sequence ID" value="NZ_CBCSKM010000031.1"/>
</dbReference>
<accession>A0ABU5PQ09</accession>
<protein>
    <submittedName>
        <fullName evidence="2">Small acid-soluble spore protein P</fullName>
    </submittedName>
</protein>